<feature type="binding site" description="axial binding residue" evidence="11">
    <location>
        <position position="214"/>
    </location>
    <ligand>
        <name>heme</name>
        <dbReference type="ChEBI" id="CHEBI:30413"/>
    </ligand>
    <ligandPart>
        <name>Fe</name>
        <dbReference type="ChEBI" id="CHEBI:18248"/>
    </ligandPart>
</feature>
<dbReference type="EMBL" id="QYJN01000002">
    <property type="protein sequence ID" value="RIP35645.1"/>
    <property type="molecule type" value="Genomic_DNA"/>
</dbReference>
<comment type="function">
    <text evidence="11">Catalyzes the conversion of heme O to heme A by two successive hydroxylations of the methyl group at C8. The first hydroxylation forms heme I, the second hydroxylation results in an unstable dihydroxymethyl group, which spontaneously dehydrates, resulting in the formyl group of heme A.</text>
</comment>
<comment type="cofactor">
    <cofactor evidence="11">
        <name>heme b</name>
        <dbReference type="ChEBI" id="CHEBI:60344"/>
    </cofactor>
</comment>
<comment type="caution">
    <text evidence="12">The sequence shown here is derived from an EMBL/GenBank/DDBJ whole genome shotgun (WGS) entry which is preliminary data.</text>
</comment>
<evidence type="ECO:0000256" key="7">
    <source>
        <dbReference type="ARBA" id="ARBA00023004"/>
    </source>
</evidence>
<feature type="transmembrane region" description="Helical" evidence="11">
    <location>
        <begin position="212"/>
        <end position="232"/>
    </location>
</feature>
<gene>
    <name evidence="11" type="primary">ctaA</name>
    <name evidence="12" type="ORF">BUZ14_03080</name>
</gene>
<dbReference type="PANTHER" id="PTHR35457:SF1">
    <property type="entry name" value="HEME A SYNTHASE"/>
    <property type="match status" value="1"/>
</dbReference>
<reference evidence="12 13" key="1">
    <citation type="journal article" date="2016" name="Front. Microbiol.">
        <title>Comprehensive Phylogenetic Analysis of Bovine Non-aureus Staphylococci Species Based on Whole-Genome Sequencing.</title>
        <authorList>
            <person name="Naushad S."/>
            <person name="Barkema H.W."/>
            <person name="Luby C."/>
            <person name="Condas L.A."/>
            <person name="Nobrega D.B."/>
            <person name="Carson D.A."/>
            <person name="De Buck J."/>
        </authorList>
    </citation>
    <scope>NUCLEOTIDE SEQUENCE [LARGE SCALE GENOMIC DNA]</scope>
    <source>
        <strain evidence="12 13">SNUC 4781</strain>
    </source>
</reference>
<keyword evidence="5 11" id="KW-1133">Transmembrane helix</keyword>
<comment type="similarity">
    <text evidence="11">Belongs to the COX15/CtaA family. Type 1 subfamily.</text>
</comment>
<keyword evidence="8 11" id="KW-0350">Heme biosynthesis</keyword>
<feature type="transmembrane region" description="Helical" evidence="11">
    <location>
        <begin position="61"/>
        <end position="82"/>
    </location>
</feature>
<dbReference type="UniPathway" id="UPA00269">
    <property type="reaction ID" value="UER00713"/>
</dbReference>
<evidence type="ECO:0000256" key="2">
    <source>
        <dbReference type="ARBA" id="ARBA00022475"/>
    </source>
</evidence>
<dbReference type="OrthoDB" id="9816428at2"/>
<comment type="subcellular location">
    <subcellularLocation>
        <location evidence="11">Cell membrane</location>
        <topology evidence="11">Multi-pass membrane protein</topology>
    </subcellularLocation>
    <subcellularLocation>
        <location evidence="1">Membrane</location>
        <topology evidence="1">Multi-pass membrane protein</topology>
    </subcellularLocation>
</comment>
<accession>A0A3A0W0G6</accession>
<dbReference type="AlphaFoldDB" id="A0A3A0W0G6"/>
<dbReference type="InterPro" id="IPR050450">
    <property type="entry name" value="COX15/CtaA_HemeA_synthase"/>
</dbReference>
<feature type="binding site" description="axial binding residue" evidence="11">
    <location>
        <position position="276"/>
    </location>
    <ligand>
        <name>heme</name>
        <dbReference type="ChEBI" id="CHEBI:30413"/>
    </ligand>
    <ligandPart>
        <name>Fe</name>
        <dbReference type="ChEBI" id="CHEBI:18248"/>
    </ligandPart>
</feature>
<dbReference type="HAMAP" id="MF_01664">
    <property type="entry name" value="HemeA_synth_type1"/>
    <property type="match status" value="1"/>
</dbReference>
<protein>
    <recommendedName>
        <fullName evidence="11">Heme A synthase</fullName>
        <shortName evidence="11">HAS</shortName>
        <ecNumber evidence="11">1.17.99.9</ecNumber>
    </recommendedName>
    <alternativeName>
        <fullName evidence="11">Cytochrome aa3-controlling protein</fullName>
    </alternativeName>
</protein>
<feature type="transmembrane region" description="Helical" evidence="11">
    <location>
        <begin position="121"/>
        <end position="144"/>
    </location>
</feature>
<evidence type="ECO:0000313" key="13">
    <source>
        <dbReference type="Proteomes" id="UP000265541"/>
    </source>
</evidence>
<comment type="pathway">
    <text evidence="11">Porphyrin-containing compound metabolism; heme A biosynthesis; heme A from heme O: step 1/1.</text>
</comment>
<evidence type="ECO:0000256" key="10">
    <source>
        <dbReference type="ARBA" id="ARBA00023157"/>
    </source>
</evidence>
<evidence type="ECO:0000256" key="3">
    <source>
        <dbReference type="ARBA" id="ARBA00022692"/>
    </source>
</evidence>
<dbReference type="InterPro" id="IPR023755">
    <property type="entry name" value="HemeA_Synthase_type1"/>
</dbReference>
<evidence type="ECO:0000313" key="12">
    <source>
        <dbReference type="EMBL" id="RIP35645.1"/>
    </source>
</evidence>
<organism evidence="12 13">
    <name type="scientific">Staphylococcus gallinarum</name>
    <dbReference type="NCBI Taxonomy" id="1293"/>
    <lineage>
        <taxon>Bacteria</taxon>
        <taxon>Bacillati</taxon>
        <taxon>Bacillota</taxon>
        <taxon>Bacilli</taxon>
        <taxon>Bacillales</taxon>
        <taxon>Staphylococcaceae</taxon>
        <taxon>Staphylococcus</taxon>
    </lineage>
</organism>
<keyword evidence="3 11" id="KW-0812">Transmembrane</keyword>
<keyword evidence="6 11" id="KW-0560">Oxidoreductase</keyword>
<evidence type="ECO:0000256" key="11">
    <source>
        <dbReference type="HAMAP-Rule" id="MF_01664"/>
    </source>
</evidence>
<evidence type="ECO:0000256" key="8">
    <source>
        <dbReference type="ARBA" id="ARBA00023133"/>
    </source>
</evidence>
<dbReference type="EC" id="1.17.99.9" evidence="11"/>
<evidence type="ECO:0000256" key="4">
    <source>
        <dbReference type="ARBA" id="ARBA00022723"/>
    </source>
</evidence>
<feature type="transmembrane region" description="Helical" evidence="11">
    <location>
        <begin position="164"/>
        <end position="182"/>
    </location>
</feature>
<keyword evidence="7 11" id="KW-0408">Iron</keyword>
<evidence type="ECO:0000256" key="5">
    <source>
        <dbReference type="ARBA" id="ARBA00022989"/>
    </source>
</evidence>
<comment type="caution">
    <text evidence="11">Lacks conserved residue(s) required for the propagation of feature annotation.</text>
</comment>
<keyword evidence="10" id="KW-1015">Disulfide bond</keyword>
<dbReference type="PANTHER" id="PTHR35457">
    <property type="entry name" value="HEME A SYNTHASE"/>
    <property type="match status" value="1"/>
</dbReference>
<keyword evidence="9 11" id="KW-0472">Membrane</keyword>
<sequence>MFNKQNLKWLSILATLIMTWVQLGGALVTKTGSEDGCGSDWPLCHGALLPQNLPIQTIIELSHRAVSGLSLIIVLWLVIIAWKHISYIKEVKPLCIISVGFLLLQALIGAAAVIWQQNAYVLALHFGISLVSFSSVFVLTLIIFEVDRKYEADELFIRKPLRIYTWLMMLIVYLTIYTGALVRHKKASLAYGQWPLPFNDIMPHTVQDWVNFTHRGMAFIAFIWIMLTFIHAVNNYRHNRTIRYGYTAAFILVLLQVTTGALSIITHVNLFIALLHALFITLLFGLIAYFVILMLRTIRSGG</sequence>
<dbReference type="GO" id="GO:0046872">
    <property type="term" value="F:metal ion binding"/>
    <property type="evidence" value="ECO:0007669"/>
    <property type="project" value="UniProtKB-KW"/>
</dbReference>
<feature type="transmembrane region" description="Helical" evidence="11">
    <location>
        <begin position="94"/>
        <end position="115"/>
    </location>
</feature>
<dbReference type="GO" id="GO:0005886">
    <property type="term" value="C:plasma membrane"/>
    <property type="evidence" value="ECO:0007669"/>
    <property type="project" value="UniProtKB-SubCell"/>
</dbReference>
<evidence type="ECO:0000256" key="9">
    <source>
        <dbReference type="ARBA" id="ARBA00023136"/>
    </source>
</evidence>
<dbReference type="InterPro" id="IPR003780">
    <property type="entry name" value="COX15/CtaA_fam"/>
</dbReference>
<feature type="transmembrane region" description="Helical" evidence="11">
    <location>
        <begin position="244"/>
        <end position="265"/>
    </location>
</feature>
<evidence type="ECO:0000256" key="6">
    <source>
        <dbReference type="ARBA" id="ARBA00023002"/>
    </source>
</evidence>
<proteinExistence type="inferred from homology"/>
<dbReference type="GO" id="GO:0006784">
    <property type="term" value="P:heme A biosynthetic process"/>
    <property type="evidence" value="ECO:0007669"/>
    <property type="project" value="UniProtKB-UniRule"/>
</dbReference>
<dbReference type="GO" id="GO:0120547">
    <property type="term" value="F:heme A synthase activity"/>
    <property type="evidence" value="ECO:0007669"/>
    <property type="project" value="UniProtKB-EC"/>
</dbReference>
<keyword evidence="2 11" id="KW-1003">Cell membrane</keyword>
<comment type="subunit">
    <text evidence="11">Interacts with CtaB.</text>
</comment>
<dbReference type="Proteomes" id="UP000265541">
    <property type="component" value="Unassembled WGS sequence"/>
</dbReference>
<dbReference type="RefSeq" id="WP_119484434.1">
    <property type="nucleotide sequence ID" value="NZ_QYJN01000002.1"/>
</dbReference>
<name>A0A3A0W0G6_STAGA</name>
<keyword evidence="4 11" id="KW-0479">Metal-binding</keyword>
<dbReference type="Pfam" id="PF02628">
    <property type="entry name" value="COX15-CtaA"/>
    <property type="match status" value="1"/>
</dbReference>
<comment type="catalytic activity">
    <reaction evidence="11">
        <text>Fe(II)-heme o + 2 A + H2O = Fe(II)-heme a + 2 AH2</text>
        <dbReference type="Rhea" id="RHEA:63388"/>
        <dbReference type="ChEBI" id="CHEBI:13193"/>
        <dbReference type="ChEBI" id="CHEBI:15377"/>
        <dbReference type="ChEBI" id="CHEBI:17499"/>
        <dbReference type="ChEBI" id="CHEBI:60530"/>
        <dbReference type="ChEBI" id="CHEBI:61715"/>
        <dbReference type="EC" id="1.17.99.9"/>
    </reaction>
</comment>
<feature type="transmembrane region" description="Helical" evidence="11">
    <location>
        <begin position="271"/>
        <end position="295"/>
    </location>
</feature>
<evidence type="ECO:0000256" key="1">
    <source>
        <dbReference type="ARBA" id="ARBA00004141"/>
    </source>
</evidence>